<dbReference type="RefSeq" id="WP_150374018.1">
    <property type="nucleotide sequence ID" value="NZ_CP044066.1"/>
</dbReference>
<sequence length="77" mass="8446">MAQQPGQNQQQGKPQQPDEVDGAKDKSGALPIQEQDEQGTQPEEEEGGTDAQLEDDDKKEQREPQQTAGREKGDQSV</sequence>
<feature type="region of interest" description="Disordered" evidence="1">
    <location>
        <begin position="1"/>
        <end position="77"/>
    </location>
</feature>
<dbReference type="AlphaFoldDB" id="A0A5P2H8X2"/>
<evidence type="ECO:0000313" key="3">
    <source>
        <dbReference type="Proteomes" id="UP000322822"/>
    </source>
</evidence>
<protein>
    <submittedName>
        <fullName evidence="2">Uncharacterized protein</fullName>
    </submittedName>
</protein>
<dbReference type="Proteomes" id="UP000322822">
    <property type="component" value="Plasmid unnamed1"/>
</dbReference>
<reference evidence="2 3" key="1">
    <citation type="submission" date="2019-09" db="EMBL/GenBank/DDBJ databases">
        <title>FDA dAtabase for Regulatory Grade micrObial Sequences (FDA-ARGOS): Supporting development and validation of Infectious Disease Dx tests.</title>
        <authorList>
            <person name="Sciortino C."/>
            <person name="Tallon L."/>
            <person name="Sadzewicz L."/>
            <person name="Vavikolanu K."/>
            <person name="Mehta A."/>
            <person name="Aluvathingal J."/>
            <person name="Nadendla S."/>
            <person name="Nandy P."/>
            <person name="Geyer C."/>
            <person name="Yan Y."/>
            <person name="Sichtig H."/>
        </authorList>
    </citation>
    <scope>NUCLEOTIDE SEQUENCE [LARGE SCALE GENOMIC DNA]</scope>
    <source>
        <strain evidence="2 3">FDAARGOS_664</strain>
        <plasmid evidence="2 3">unnamed1</plasmid>
    </source>
</reference>
<evidence type="ECO:0000256" key="1">
    <source>
        <dbReference type="SAM" id="MobiDB-lite"/>
    </source>
</evidence>
<proteinExistence type="predicted"/>
<accession>A0A5P2H8X2</accession>
<dbReference type="EMBL" id="CP044066">
    <property type="protein sequence ID" value="QET03953.1"/>
    <property type="molecule type" value="Genomic_DNA"/>
</dbReference>
<feature type="compositionally biased region" description="Low complexity" evidence="1">
    <location>
        <begin position="1"/>
        <end position="17"/>
    </location>
</feature>
<keyword evidence="2" id="KW-0614">Plasmid</keyword>
<feature type="compositionally biased region" description="Basic and acidic residues" evidence="1">
    <location>
        <begin position="56"/>
        <end position="77"/>
    </location>
</feature>
<feature type="compositionally biased region" description="Acidic residues" evidence="1">
    <location>
        <begin position="34"/>
        <end position="55"/>
    </location>
</feature>
<name>A0A5P2H8X2_9BURK</name>
<organism evidence="2 3">
    <name type="scientific">Cupriavidus pauculus</name>
    <dbReference type="NCBI Taxonomy" id="82633"/>
    <lineage>
        <taxon>Bacteria</taxon>
        <taxon>Pseudomonadati</taxon>
        <taxon>Pseudomonadota</taxon>
        <taxon>Betaproteobacteria</taxon>
        <taxon>Burkholderiales</taxon>
        <taxon>Burkholderiaceae</taxon>
        <taxon>Cupriavidus</taxon>
    </lineage>
</organism>
<geneLocation type="plasmid" evidence="2">
    <name>unnamed1</name>
</geneLocation>
<evidence type="ECO:0000313" key="2">
    <source>
        <dbReference type="EMBL" id="QET03953.1"/>
    </source>
</evidence>
<gene>
    <name evidence="2" type="ORF">FOB72_17475</name>
</gene>